<accession>A0A0F6WCJ0</accession>
<proteinExistence type="predicted"/>
<protein>
    <submittedName>
        <fullName evidence="1">Uncharacterized protein</fullName>
    </submittedName>
</protein>
<dbReference type="KEGG" id="vg:26638890"/>
<dbReference type="EMBL" id="KR052482">
    <property type="protein sequence ID" value="AKF13421.1"/>
    <property type="molecule type" value="Genomic_DNA"/>
</dbReference>
<reference evidence="1 2" key="1">
    <citation type="submission" date="2015-04" db="EMBL/GenBank/DDBJ databases">
        <authorList>
            <person name="Hodson T.S."/>
            <person name="Hyde J.R."/>
            <person name="Schouten J.T."/>
            <person name="Crockett J.T."/>
            <person name="Smith T.A."/>
            <person name="Merrill B.D."/>
            <person name="Crook M.B."/>
            <person name="Griffitts J.S."/>
            <person name="Burnett S.H."/>
            <person name="Grose J.H."/>
            <person name="Breakwell D.P."/>
        </authorList>
    </citation>
    <scope>NUCLEOTIDE SEQUENCE [LARGE SCALE GENOMIC DNA]</scope>
</reference>
<organism evidence="1 2">
    <name type="scientific">Sinorhizobium phage phiN3</name>
    <dbReference type="NCBI Taxonomy" id="1647405"/>
    <lineage>
        <taxon>Viruses</taxon>
        <taxon>Duplodnaviria</taxon>
        <taxon>Heunggongvirae</taxon>
        <taxon>Uroviricota</taxon>
        <taxon>Caudoviricetes</taxon>
        <taxon>Emdodecavirus</taxon>
        <taxon>Emdodecavirus N3</taxon>
    </lineage>
</organism>
<dbReference type="GeneID" id="26638890"/>
<evidence type="ECO:0000313" key="2">
    <source>
        <dbReference type="Proteomes" id="UP000202958"/>
    </source>
</evidence>
<name>A0A0F6WCJ0_9CAUD</name>
<dbReference type="RefSeq" id="YP_009212398.1">
    <property type="nucleotide sequence ID" value="NC_028945.1"/>
</dbReference>
<dbReference type="Proteomes" id="UP000202958">
    <property type="component" value="Segment"/>
</dbReference>
<gene>
    <name evidence="1" type="ORF">PHIN3_158</name>
</gene>
<evidence type="ECO:0000313" key="1">
    <source>
        <dbReference type="EMBL" id="AKF13421.1"/>
    </source>
</evidence>
<keyword evidence="2" id="KW-1185">Reference proteome</keyword>
<sequence>MINLADWREAANALHGEGGFYVNNSTTDSGRQMGRDKQARAERLLHELDRSTEAQRLARIDGMIYAYEECAEYLREANLASIAYLFEERAKGFKRMADHIKENLK</sequence>